<keyword evidence="2" id="KW-1185">Reference proteome</keyword>
<evidence type="ECO:0000313" key="1">
    <source>
        <dbReference type="EMBL" id="ABW29208.1"/>
    </source>
</evidence>
<dbReference type="Proteomes" id="UP000000268">
    <property type="component" value="Chromosome"/>
</dbReference>
<dbReference type="HOGENOM" id="CLU_3302989_0_0_3"/>
<dbReference type="EMBL" id="CP000828">
    <property type="protein sequence ID" value="ABW29208.1"/>
    <property type="molecule type" value="Genomic_DNA"/>
</dbReference>
<accession>B0CCP6</accession>
<reference evidence="1 2" key="1">
    <citation type="journal article" date="2008" name="Proc. Natl. Acad. Sci. U.S.A.">
        <title>Niche adaptation and genome expansion in the chlorophyll d-producing cyanobacterium Acaryochloris marina.</title>
        <authorList>
            <person name="Swingley W.D."/>
            <person name="Chen M."/>
            <person name="Cheung P.C."/>
            <person name="Conrad A.L."/>
            <person name="Dejesa L.C."/>
            <person name="Hao J."/>
            <person name="Honchak B.M."/>
            <person name="Karbach L.E."/>
            <person name="Kurdoglu A."/>
            <person name="Lahiri S."/>
            <person name="Mastrian S.D."/>
            <person name="Miyashita H."/>
            <person name="Page L."/>
            <person name="Ramakrishna P."/>
            <person name="Satoh S."/>
            <person name="Sattley W.M."/>
            <person name="Shimada Y."/>
            <person name="Taylor H.L."/>
            <person name="Tomo T."/>
            <person name="Tsuchiya T."/>
            <person name="Wang Z.T."/>
            <person name="Raymond J."/>
            <person name="Mimuro M."/>
            <person name="Blankenship R.E."/>
            <person name="Touchman J.W."/>
        </authorList>
    </citation>
    <scope>NUCLEOTIDE SEQUENCE [LARGE SCALE GENOMIC DNA]</scope>
    <source>
        <strain evidence="2">MBIC 11017</strain>
    </source>
</reference>
<dbReference type="AlphaFoldDB" id="B0CCP6"/>
<gene>
    <name evidence="1" type="ordered locus">AM1_4227</name>
</gene>
<name>B0CCP6_ACAM1</name>
<dbReference type="KEGG" id="amr:AM1_4227"/>
<proteinExistence type="predicted"/>
<protein>
    <submittedName>
        <fullName evidence="1">Uncharacterized protein</fullName>
    </submittedName>
</protein>
<organism evidence="1 2">
    <name type="scientific">Acaryochloris marina (strain MBIC 11017)</name>
    <dbReference type="NCBI Taxonomy" id="329726"/>
    <lineage>
        <taxon>Bacteria</taxon>
        <taxon>Bacillati</taxon>
        <taxon>Cyanobacteriota</taxon>
        <taxon>Cyanophyceae</taxon>
        <taxon>Acaryochloridales</taxon>
        <taxon>Acaryochloridaceae</taxon>
        <taxon>Acaryochloris</taxon>
    </lineage>
</organism>
<evidence type="ECO:0000313" key="2">
    <source>
        <dbReference type="Proteomes" id="UP000000268"/>
    </source>
</evidence>
<sequence length="39" mass="4540">MLASSFGFSLNITDNSHLKHYEILQVFLFVDFSPYGWQS</sequence>